<reference evidence="2 3" key="1">
    <citation type="submission" date="2021-02" db="EMBL/GenBank/DDBJ databases">
        <title>De Novo genome assembly of isolated myxobacteria.</title>
        <authorList>
            <person name="Stevens D.C."/>
        </authorList>
    </citation>
    <scope>NUCLEOTIDE SEQUENCE [LARGE SCALE GENOMIC DNA]</scope>
    <source>
        <strain evidence="3">SCPEA02</strain>
    </source>
</reference>
<proteinExistence type="predicted"/>
<evidence type="ECO:0000313" key="3">
    <source>
        <dbReference type="Proteomes" id="UP000662747"/>
    </source>
</evidence>
<dbReference type="Proteomes" id="UP000662747">
    <property type="component" value="Chromosome"/>
</dbReference>
<gene>
    <name evidence="2" type="ORF">JY651_21085</name>
</gene>
<evidence type="ECO:0000259" key="1">
    <source>
        <dbReference type="Pfam" id="PF13539"/>
    </source>
</evidence>
<dbReference type="InterPro" id="IPR039561">
    <property type="entry name" value="Peptidase_M15C"/>
</dbReference>
<keyword evidence="3" id="KW-1185">Reference proteome</keyword>
<name>A0ABX7P9X0_9BACT</name>
<protein>
    <submittedName>
        <fullName evidence="2">M15 family metallopeptidase</fullName>
    </submittedName>
</protein>
<dbReference type="Pfam" id="PF13539">
    <property type="entry name" value="Peptidase_M15_4"/>
    <property type="match status" value="1"/>
</dbReference>
<sequence>MTYPLQEPSYKCLTKEAVRALFLAPSFERELYNKDGNQKFANTTRLLGNPLVEGFEAANIVDVRVVGFGPDKSRTALVRVHRKLAPLIQTAFEKIKAARLPYVLHEVGGHFFRYMLNDDVHAALKGRGEYVGVGGAWNIEYAKRDLKNQAFDELVPYGKGHTAKKNLLSNHAYGSAIDLNWGTNDYNKNKPFDMPQKIVRIFESLGFYWGGYYHDYMHFEYERSSIVGISDESPPLVLYPFGADAQRRESPLKYYFFNEGGAGGYFPLGRQQNIHAGVHMEPDSREELVPVKAAMPGYIVAARLLTPGKEGDDPFLLEATEGRPLGFVLIKHELSAVQDGQPSAETHPLYSLYMHLAPPEWGGGADKDAEFQKAPWLASFLQLQHGAVVNLDPTTEDAGKTFWSQVPIDPEAESFRVKDRAELLKGKKNGQTLALTKPSPEDVRKAIESLKKGSIITFDRPLFPVAAGEIIGFVSKGRAVPQSPGATASRTAPPPPRYLHWELFSLSGNDGGLLFLVQQDPALKDLLREVKEQRQDNFLQMPSDDQPSAENEVNTILGSTGVEVVEALKRARYGKTLQEYFNDGTKFFSADATREKPFTWPLPLTLDNKHKFAGTPGRQCTLEVLYKKAGQPLSKEVIPLNPKNQATLNVTLNVPADADALALWSADFFSDPVEVAPEVLRNKRLESRTKLFQKAAGHRWRNLVLDHLNEWTPKGLGEQLSARDEAKLFEHLKEDPDFSVERLKKQLLPLCWWARPATREDPFGEVPVLGAEQKSLFGADAGRLPEDASIVNMHPVTALWLVDLLLEKERIALRKEWPPATLKRDESNDKPLYLGVLTKQATALAGMEAMAVLVQHGYGSTEGTNGAQVTFWLAPKGDGAAGPHRVLCRAPYDEGVARARIRVPSWGQWEVYATGADEKRFVPEQTHATAFDVPRPVLTGQPFVLGTKEVKAASKQGPFRPLATGSFVVSDHWPAELPGYVVFEYWKVPPRGQPPADVPPIPGTLAVPAVALRPPEETTVGGLKYKNGYVVGVEKKGTNPKVTPNFSFNEFVKHPTYGRVFEGELVDFQLSVPLALRLQQLRDKCKPATTGAKDLSLTVIRVAPLGNSLLVGPSLGTAAALDTLMQKVALLPPSDPPELFTITRDDDEVAVRITYHPPTKATGVLLLEFDPAPALGRMAAEALNGETAGETLHVRPRFIASNTGHSPHLSGALPSVEGALDLFTATATQIQAACGNDFLEVVADKCLPPVARFELGDIQFKMGGNKLRTEVPLYGDANQWKAGEPLFKLAGASQSKRVGTMLQADWPLVDAKGERIPAMWAGPLKFTAEVSQPGKVLTPPPPVTLEVTVKPRLESLTHEVRASELALLGKGHFIPTDADFRIVCEKLDATTGQWADDTIVNSALRYTTPGAPAYGRCTELGVFEATVPKKALKKSGGPFRFTWRRRPDKTGAPRPVLGVVLDEPSTPQVTVEELGL</sequence>
<accession>A0ABX7P9X0</accession>
<feature type="domain" description="Peptidase M15C" evidence="1">
    <location>
        <begin position="164"/>
        <end position="221"/>
    </location>
</feature>
<dbReference type="RefSeq" id="WP_206728780.1">
    <property type="nucleotide sequence ID" value="NZ_CP071090.1"/>
</dbReference>
<dbReference type="InterPro" id="IPR009045">
    <property type="entry name" value="Zn_M74/Hedgehog-like"/>
</dbReference>
<evidence type="ECO:0000313" key="2">
    <source>
        <dbReference type="EMBL" id="QSQ27254.1"/>
    </source>
</evidence>
<dbReference type="Gene3D" id="3.30.1380.10">
    <property type="match status" value="1"/>
</dbReference>
<dbReference type="EMBL" id="CP071090">
    <property type="protein sequence ID" value="QSQ27254.1"/>
    <property type="molecule type" value="Genomic_DNA"/>
</dbReference>
<dbReference type="SUPFAM" id="SSF55166">
    <property type="entry name" value="Hedgehog/DD-peptidase"/>
    <property type="match status" value="1"/>
</dbReference>
<organism evidence="2 3">
    <name type="scientific">Pyxidicoccus parkwayensis</name>
    <dbReference type="NCBI Taxonomy" id="2813578"/>
    <lineage>
        <taxon>Bacteria</taxon>
        <taxon>Pseudomonadati</taxon>
        <taxon>Myxococcota</taxon>
        <taxon>Myxococcia</taxon>
        <taxon>Myxococcales</taxon>
        <taxon>Cystobacterineae</taxon>
        <taxon>Myxococcaceae</taxon>
        <taxon>Pyxidicoccus</taxon>
    </lineage>
</organism>